<dbReference type="EMBL" id="JSYZ01000027">
    <property type="protein sequence ID" value="KPA87598.1"/>
    <property type="molecule type" value="Genomic_DNA"/>
</dbReference>
<dbReference type="PANTHER" id="PTHR22911">
    <property type="entry name" value="ACYL-MALONYL CONDENSING ENZYME-RELATED"/>
    <property type="match status" value="1"/>
</dbReference>
<name>A0A0N0VIG1_9PSED</name>
<proteinExistence type="predicted"/>
<feature type="transmembrane region" description="Helical" evidence="1">
    <location>
        <begin position="66"/>
        <end position="87"/>
    </location>
</feature>
<feature type="domain" description="EamA" evidence="2">
    <location>
        <begin position="39"/>
        <end position="170"/>
    </location>
</feature>
<reference evidence="3 4" key="1">
    <citation type="journal article" date="2015" name="PLoS ONE">
        <title>Rice-Infecting Pseudomonas Genomes Are Highly Accessorized and Harbor Multiple Putative Virulence Mechanisms to Cause Sheath Brown Rot.</title>
        <authorList>
            <person name="Quibod I.L."/>
            <person name="Grande G."/>
            <person name="Oreiro E.G."/>
            <person name="Borja F.N."/>
            <person name="Dossa G.S."/>
            <person name="Mauleon R."/>
            <person name="Cruz C.V."/>
            <person name="Oliva R."/>
        </authorList>
    </citation>
    <scope>NUCLEOTIDE SEQUENCE [LARGE SCALE GENOMIC DNA]</scope>
    <source>
        <strain evidence="3 4">IRRI 6609</strain>
    </source>
</reference>
<dbReference type="SUPFAM" id="SSF103481">
    <property type="entry name" value="Multidrug resistance efflux transporter EmrE"/>
    <property type="match status" value="2"/>
</dbReference>
<keyword evidence="1" id="KW-1133">Transmembrane helix</keyword>
<dbReference type="Pfam" id="PF00892">
    <property type="entry name" value="EamA"/>
    <property type="match status" value="2"/>
</dbReference>
<feature type="transmembrane region" description="Helical" evidence="1">
    <location>
        <begin position="99"/>
        <end position="119"/>
    </location>
</feature>
<dbReference type="PATRIC" id="fig|50340.43.peg.3530"/>
<accession>A0A0N0VIG1</accession>
<organism evidence="3 4">
    <name type="scientific">Pseudomonas asplenii</name>
    <dbReference type="NCBI Taxonomy" id="53407"/>
    <lineage>
        <taxon>Bacteria</taxon>
        <taxon>Pseudomonadati</taxon>
        <taxon>Pseudomonadota</taxon>
        <taxon>Gammaproteobacteria</taxon>
        <taxon>Pseudomonadales</taxon>
        <taxon>Pseudomonadaceae</taxon>
        <taxon>Pseudomonas</taxon>
    </lineage>
</organism>
<dbReference type="PANTHER" id="PTHR22911:SF137">
    <property type="entry name" value="SOLUTE CARRIER FAMILY 35 MEMBER G2-RELATED"/>
    <property type="match status" value="1"/>
</dbReference>
<dbReference type="AlphaFoldDB" id="A0A0N0VIG1"/>
<dbReference type="GO" id="GO:0016020">
    <property type="term" value="C:membrane"/>
    <property type="evidence" value="ECO:0007669"/>
    <property type="project" value="InterPro"/>
</dbReference>
<feature type="domain" description="EamA" evidence="2">
    <location>
        <begin position="181"/>
        <end position="313"/>
    </location>
</feature>
<feature type="transmembrane region" description="Helical" evidence="1">
    <location>
        <begin position="39"/>
        <end position="60"/>
    </location>
</feature>
<feature type="transmembrane region" description="Helical" evidence="1">
    <location>
        <begin position="182"/>
        <end position="200"/>
    </location>
</feature>
<feature type="transmembrane region" description="Helical" evidence="1">
    <location>
        <begin position="125"/>
        <end position="145"/>
    </location>
</feature>
<evidence type="ECO:0000259" key="2">
    <source>
        <dbReference type="Pfam" id="PF00892"/>
    </source>
</evidence>
<dbReference type="Gene3D" id="1.10.3730.20">
    <property type="match status" value="1"/>
</dbReference>
<evidence type="ECO:0000313" key="4">
    <source>
        <dbReference type="Proteomes" id="UP000037931"/>
    </source>
</evidence>
<keyword evidence="4" id="KW-1185">Reference proteome</keyword>
<keyword evidence="1" id="KW-0472">Membrane</keyword>
<gene>
    <name evidence="3" type="ORF">PF66_05817</name>
</gene>
<feature type="transmembrane region" description="Helical" evidence="1">
    <location>
        <begin position="212"/>
        <end position="230"/>
    </location>
</feature>
<evidence type="ECO:0000256" key="1">
    <source>
        <dbReference type="SAM" id="Phobius"/>
    </source>
</evidence>
<feature type="transmembrane region" description="Helical" evidence="1">
    <location>
        <begin position="157"/>
        <end position="176"/>
    </location>
</feature>
<evidence type="ECO:0000313" key="3">
    <source>
        <dbReference type="EMBL" id="KPA87598.1"/>
    </source>
</evidence>
<dbReference type="Proteomes" id="UP000037931">
    <property type="component" value="Unassembled WGS sequence"/>
</dbReference>
<protein>
    <submittedName>
        <fullName evidence="3">Putative permease</fullName>
    </submittedName>
</protein>
<dbReference type="InterPro" id="IPR000620">
    <property type="entry name" value="EamA_dom"/>
</dbReference>
<dbReference type="InterPro" id="IPR037185">
    <property type="entry name" value="EmrE-like"/>
</dbReference>
<feature type="transmembrane region" description="Helical" evidence="1">
    <location>
        <begin position="272"/>
        <end position="291"/>
    </location>
</feature>
<feature type="transmembrane region" description="Helical" evidence="1">
    <location>
        <begin position="242"/>
        <end position="260"/>
    </location>
</feature>
<feature type="transmembrane region" description="Helical" evidence="1">
    <location>
        <begin position="297"/>
        <end position="315"/>
    </location>
</feature>
<comment type="caution">
    <text evidence="3">The sequence shown here is derived from an EMBL/GenBank/DDBJ whole genome shotgun (WGS) entry which is preliminary data.</text>
</comment>
<dbReference type="STRING" id="50340.PF66_05817"/>
<sequence length="321" mass="33872">MDPRARADHLCVRNNCEDLTAMTTTSISSAGSATGHRNALLVAHIAAVLFGLTGILGALIQADASLITFGRATFAFIALGFVAGLKGTRLLDALSWRNLPIIGLTGTLLAAHWVTFFIAVKVGGVAVATLGFASFPAFIALIDLLVFRDRIGTTESLLLLMVSAGLVLVVPSFDMLDQGTVGLIWGLASGLSFALLTVANRRNTSGMNAMQTSFWQNVVVAALVAPFAFSHLATNSLSTDDWVNLAVLGIFCTGLSQFLFVKSLEGLQARTAGMIIALEPVYAIACAWWLFSEQPSLRMAGGAALIVLATIMSAWRKASAH</sequence>
<keyword evidence="1" id="KW-0812">Transmembrane</keyword>